<accession>A0ABD0LHE8</accession>
<reference evidence="1 2" key="1">
    <citation type="journal article" date="2023" name="Sci. Data">
        <title>Genome assembly of the Korean intertidal mud-creeper Batillaria attramentaria.</title>
        <authorList>
            <person name="Patra A.K."/>
            <person name="Ho P.T."/>
            <person name="Jun S."/>
            <person name="Lee S.J."/>
            <person name="Kim Y."/>
            <person name="Won Y.J."/>
        </authorList>
    </citation>
    <scope>NUCLEOTIDE SEQUENCE [LARGE SCALE GENOMIC DNA]</scope>
    <source>
        <strain evidence="1">Wonlab-2016</strain>
    </source>
</reference>
<evidence type="ECO:0000313" key="2">
    <source>
        <dbReference type="Proteomes" id="UP001519460"/>
    </source>
</evidence>
<evidence type="ECO:0000313" key="1">
    <source>
        <dbReference type="EMBL" id="KAK7498399.1"/>
    </source>
</evidence>
<dbReference type="Proteomes" id="UP001519460">
    <property type="component" value="Unassembled WGS sequence"/>
</dbReference>
<name>A0ABD0LHE8_9CAEN</name>
<keyword evidence="2" id="KW-1185">Reference proteome</keyword>
<feature type="non-terminal residue" evidence="1">
    <location>
        <position position="361"/>
    </location>
</feature>
<sequence length="361" mass="38172">MKLGGENLKRLVLSSGSLGKYVNQIVDLVGSDATEQQCETACTEVITDALLSTSCPFICQSFQSLVGNLHVNQPAQVQKRFLESLLSSGSVGKYVNQIVDLVGSDATEQQCETACTEVITDALLSTSCPFICQSFKSLVGNLHVNQPAQVQKRFLESLAAAGTGTACGSVAVTGFAAAFAGTGVGARPTGAAPTVASWPFRLSGRPKQSLCRLIAGFKALVGNLHVNQPAQVQKRFLESLLSSGILGKYVNQIVDLVGSDATEQQCETACTEVITDALLSTSCPFLCQSFQSLVGNLHVNQPAQVQKRFLEVLNSGSMGKYVNQIVDLVGSDATEQQCETACDEVITDPVLSTSCPFLCQS</sequence>
<proteinExistence type="predicted"/>
<protein>
    <submittedName>
        <fullName evidence="1">Uncharacterized protein</fullName>
    </submittedName>
</protein>
<dbReference type="EMBL" id="JACVVK020000051">
    <property type="protein sequence ID" value="KAK7498399.1"/>
    <property type="molecule type" value="Genomic_DNA"/>
</dbReference>
<comment type="caution">
    <text evidence="1">The sequence shown here is derived from an EMBL/GenBank/DDBJ whole genome shotgun (WGS) entry which is preliminary data.</text>
</comment>
<organism evidence="1 2">
    <name type="scientific">Batillaria attramentaria</name>
    <dbReference type="NCBI Taxonomy" id="370345"/>
    <lineage>
        <taxon>Eukaryota</taxon>
        <taxon>Metazoa</taxon>
        <taxon>Spiralia</taxon>
        <taxon>Lophotrochozoa</taxon>
        <taxon>Mollusca</taxon>
        <taxon>Gastropoda</taxon>
        <taxon>Caenogastropoda</taxon>
        <taxon>Sorbeoconcha</taxon>
        <taxon>Cerithioidea</taxon>
        <taxon>Batillariidae</taxon>
        <taxon>Batillaria</taxon>
    </lineage>
</organism>
<dbReference type="AlphaFoldDB" id="A0ABD0LHE8"/>
<gene>
    <name evidence="1" type="ORF">BaRGS_00010353</name>
</gene>